<evidence type="ECO:0000259" key="2">
    <source>
        <dbReference type="Pfam" id="PF11929"/>
    </source>
</evidence>
<dbReference type="VEuPathDB" id="TrichDB:TVAGG3_0678380"/>
<evidence type="ECO:0000313" key="3">
    <source>
        <dbReference type="EMBL" id="EAY20217.1"/>
    </source>
</evidence>
<organism evidence="3 4">
    <name type="scientific">Trichomonas vaginalis (strain ATCC PRA-98 / G3)</name>
    <dbReference type="NCBI Taxonomy" id="412133"/>
    <lineage>
        <taxon>Eukaryota</taxon>
        <taxon>Metamonada</taxon>
        <taxon>Parabasalia</taxon>
        <taxon>Trichomonadida</taxon>
        <taxon>Trichomonadidae</taxon>
        <taxon>Trichomonas</taxon>
    </lineage>
</organism>
<evidence type="ECO:0000313" key="4">
    <source>
        <dbReference type="Proteomes" id="UP000001542"/>
    </source>
</evidence>
<dbReference type="SUPFAM" id="SSF48403">
    <property type="entry name" value="Ankyrin repeat"/>
    <property type="match status" value="1"/>
</dbReference>
<proteinExistence type="predicted"/>
<sequence length="535" mass="61735">MVSEKDFNKLLELSKDHIELMNTIYRLKTFDETEIDKIYKDIKIKMIDTKLYTPESFCMIISDASKFNNRYLKSYLSLFKKIIQEYHIKTIHRISAILNYFVYKECGIILDFDNAFYLKDYESQNISINIHEENTIYKAIMEDDLKMFILFTEIDGFDVNHAEEFSNFYPEPLEYSYLELCCYHGAVNCFKLLRTKYNQEITYQCLMFSFLSGVPDIVNECLKVQKPLYQCMEYSIISHNIDFISYLMNEYELTIDPEDCCKHNNLHAFLVYFDQTNDIQNCLVSSPLFHLPSLCEYFISQCDNINENEACETTALCNAAYSGCKEITELFISHGAKVDVRDCDNLIPLHYAAKTNSKENVEVLILHNSDVNSKTYFNEWTPIHYAAITNNMEIVELLISNGADVTAKDVNGNTVLHHASEHNSIEAAEVLISHGAFVDEKNMSGQTSLFFTAIWNDVEMTEFLLKHGADINAKDNDNKTPLIFAIENGCEYTAKYLILHYADVKAKDKSGKTTFDYANELELTEIVDLLISHGA</sequence>
<dbReference type="KEGG" id="tva:5465753"/>
<dbReference type="EMBL" id="DS113200">
    <property type="protein sequence ID" value="EAY20217.1"/>
    <property type="molecule type" value="Genomic_DNA"/>
</dbReference>
<dbReference type="PROSITE" id="PS50088">
    <property type="entry name" value="ANK_REPEAT"/>
    <property type="match status" value="5"/>
</dbReference>
<feature type="repeat" description="ANK" evidence="1">
    <location>
        <begin position="411"/>
        <end position="443"/>
    </location>
</feature>
<keyword evidence="4" id="KW-1185">Reference proteome</keyword>
<dbReference type="Proteomes" id="UP000001542">
    <property type="component" value="Unassembled WGS sequence"/>
</dbReference>
<dbReference type="STRING" id="5722.A2DHE4"/>
<dbReference type="InterPro" id="IPR036770">
    <property type="entry name" value="Ankyrin_rpt-contain_sf"/>
</dbReference>
<reference evidence="3" key="1">
    <citation type="submission" date="2006-10" db="EMBL/GenBank/DDBJ databases">
        <authorList>
            <person name="Amadeo P."/>
            <person name="Zhao Q."/>
            <person name="Wortman J."/>
            <person name="Fraser-Liggett C."/>
            <person name="Carlton J."/>
        </authorList>
    </citation>
    <scope>NUCLEOTIDE SEQUENCE</scope>
    <source>
        <strain evidence="3">G3</strain>
    </source>
</reference>
<dbReference type="InterPro" id="IPR020683">
    <property type="entry name" value="DUF3447"/>
</dbReference>
<protein>
    <recommendedName>
        <fullName evidence="2">DUF3447 domain-containing protein</fullName>
    </recommendedName>
</protein>
<accession>A2DHE4</accession>
<dbReference type="SUPFAM" id="SSF140860">
    <property type="entry name" value="Pseudo ankyrin repeat-like"/>
    <property type="match status" value="1"/>
</dbReference>
<feature type="repeat" description="ANK" evidence="1">
    <location>
        <begin position="378"/>
        <end position="410"/>
    </location>
</feature>
<dbReference type="PROSITE" id="PS50297">
    <property type="entry name" value="ANK_REP_REGION"/>
    <property type="match status" value="4"/>
</dbReference>
<dbReference type="Pfam" id="PF13637">
    <property type="entry name" value="Ank_4"/>
    <property type="match status" value="1"/>
</dbReference>
<dbReference type="eggNOG" id="KOG4177">
    <property type="taxonomic scope" value="Eukaryota"/>
</dbReference>
<dbReference type="InParanoid" id="A2DHE4"/>
<dbReference type="SMR" id="A2DHE4"/>
<dbReference type="PRINTS" id="PR01415">
    <property type="entry name" value="ANKYRIN"/>
</dbReference>
<dbReference type="Pfam" id="PF12796">
    <property type="entry name" value="Ank_2"/>
    <property type="match status" value="2"/>
</dbReference>
<name>A2DHE4_TRIV3</name>
<dbReference type="Gene3D" id="1.25.40.20">
    <property type="entry name" value="Ankyrin repeat-containing domain"/>
    <property type="match status" value="1"/>
</dbReference>
<keyword evidence="1" id="KW-0040">ANK repeat</keyword>
<feature type="repeat" description="ANK" evidence="1">
    <location>
        <begin position="344"/>
        <end position="376"/>
    </location>
</feature>
<dbReference type="AlphaFoldDB" id="A2DHE4"/>
<feature type="domain" description="DUF3447" evidence="2">
    <location>
        <begin position="197"/>
        <end position="272"/>
    </location>
</feature>
<dbReference type="PANTHER" id="PTHR24182:SF13">
    <property type="entry name" value="LD18443P"/>
    <property type="match status" value="1"/>
</dbReference>
<evidence type="ECO:0000256" key="1">
    <source>
        <dbReference type="PROSITE-ProRule" id="PRU00023"/>
    </source>
</evidence>
<reference evidence="3" key="2">
    <citation type="journal article" date="2007" name="Science">
        <title>Draft genome sequence of the sexually transmitted pathogen Trichomonas vaginalis.</title>
        <authorList>
            <person name="Carlton J.M."/>
            <person name="Hirt R.P."/>
            <person name="Silva J.C."/>
            <person name="Delcher A.L."/>
            <person name="Schatz M."/>
            <person name="Zhao Q."/>
            <person name="Wortman J.R."/>
            <person name="Bidwell S.L."/>
            <person name="Alsmark U.C.M."/>
            <person name="Besteiro S."/>
            <person name="Sicheritz-Ponten T."/>
            <person name="Noel C.J."/>
            <person name="Dacks J.B."/>
            <person name="Foster P.G."/>
            <person name="Simillion C."/>
            <person name="Van de Peer Y."/>
            <person name="Miranda-Saavedra D."/>
            <person name="Barton G.J."/>
            <person name="Westrop G.D."/>
            <person name="Mueller S."/>
            <person name="Dessi D."/>
            <person name="Fiori P.L."/>
            <person name="Ren Q."/>
            <person name="Paulsen I."/>
            <person name="Zhang H."/>
            <person name="Bastida-Corcuera F.D."/>
            <person name="Simoes-Barbosa A."/>
            <person name="Brown M.T."/>
            <person name="Hayes R.D."/>
            <person name="Mukherjee M."/>
            <person name="Okumura C.Y."/>
            <person name="Schneider R."/>
            <person name="Smith A.J."/>
            <person name="Vanacova S."/>
            <person name="Villalvazo M."/>
            <person name="Haas B.J."/>
            <person name="Pertea M."/>
            <person name="Feldblyum T.V."/>
            <person name="Utterback T.R."/>
            <person name="Shu C.L."/>
            <person name="Osoegawa K."/>
            <person name="de Jong P.J."/>
            <person name="Hrdy I."/>
            <person name="Horvathova L."/>
            <person name="Zubacova Z."/>
            <person name="Dolezal P."/>
            <person name="Malik S.B."/>
            <person name="Logsdon J.M. Jr."/>
            <person name="Henze K."/>
            <person name="Gupta A."/>
            <person name="Wang C.C."/>
            <person name="Dunne R.L."/>
            <person name="Upcroft J.A."/>
            <person name="Upcroft P."/>
            <person name="White O."/>
            <person name="Salzberg S.L."/>
            <person name="Tang P."/>
            <person name="Chiu C.-H."/>
            <person name="Lee Y.-S."/>
            <person name="Embley T.M."/>
            <person name="Coombs G.H."/>
            <person name="Mottram J.C."/>
            <person name="Tachezy J."/>
            <person name="Fraser-Liggett C.M."/>
            <person name="Johnson P.J."/>
        </authorList>
    </citation>
    <scope>NUCLEOTIDE SEQUENCE [LARGE SCALE GENOMIC DNA]</scope>
    <source>
        <strain evidence="3">G3</strain>
    </source>
</reference>
<dbReference type="InterPro" id="IPR002110">
    <property type="entry name" value="Ankyrin_rpt"/>
</dbReference>
<dbReference type="Pfam" id="PF11929">
    <property type="entry name" value="DUF3447"/>
    <property type="match status" value="1"/>
</dbReference>
<dbReference type="PANTHER" id="PTHR24182">
    <property type="entry name" value="ANKYRIN REPEAT AND SOCS BOX CONTAINING 4"/>
    <property type="match status" value="1"/>
</dbReference>
<dbReference type="RefSeq" id="XP_001581203.1">
    <property type="nucleotide sequence ID" value="XM_001581153.1"/>
</dbReference>
<gene>
    <name evidence="3" type="ORF">TVAG_021640</name>
</gene>
<feature type="repeat" description="ANK" evidence="1">
    <location>
        <begin position="444"/>
        <end position="476"/>
    </location>
</feature>
<dbReference type="SMART" id="SM00248">
    <property type="entry name" value="ANK"/>
    <property type="match status" value="8"/>
</dbReference>
<dbReference type="VEuPathDB" id="TrichDB:TVAG_021640"/>
<feature type="repeat" description="ANK" evidence="1">
    <location>
        <begin position="477"/>
        <end position="509"/>
    </location>
</feature>